<accession>A0A0S4KHS0</accession>
<dbReference type="SMART" id="SM00220">
    <property type="entry name" value="S_TKc"/>
    <property type="match status" value="1"/>
</dbReference>
<dbReference type="PANTHER" id="PTHR24055">
    <property type="entry name" value="MITOGEN-ACTIVATED PROTEIN KINASE"/>
    <property type="match status" value="1"/>
</dbReference>
<evidence type="ECO:0000256" key="7">
    <source>
        <dbReference type="RuleBase" id="RU000304"/>
    </source>
</evidence>
<dbReference type="OrthoDB" id="192887at2759"/>
<reference evidence="12" key="1">
    <citation type="submission" date="2015-09" db="EMBL/GenBank/DDBJ databases">
        <authorList>
            <consortium name="Pathogen Informatics"/>
        </authorList>
    </citation>
    <scope>NUCLEOTIDE SEQUENCE [LARGE SCALE GENOMIC DNA]</scope>
    <source>
        <strain evidence="12">Lake Konstanz</strain>
    </source>
</reference>
<proteinExistence type="inferred from homology"/>
<dbReference type="FunFam" id="3.30.200.20:FF:000046">
    <property type="entry name" value="Mitogen-activated protein kinase"/>
    <property type="match status" value="1"/>
</dbReference>
<dbReference type="Pfam" id="PF00069">
    <property type="entry name" value="Pkinase"/>
    <property type="match status" value="1"/>
</dbReference>
<evidence type="ECO:0000256" key="3">
    <source>
        <dbReference type="ARBA" id="ARBA00022741"/>
    </source>
</evidence>
<evidence type="ECO:0000256" key="9">
    <source>
        <dbReference type="SAM" id="MobiDB-lite"/>
    </source>
</evidence>
<keyword evidence="8" id="KW-0460">Magnesium</keyword>
<dbReference type="GO" id="GO:0005524">
    <property type="term" value="F:ATP binding"/>
    <property type="evidence" value="ECO:0007669"/>
    <property type="project" value="UniProtKB-UniRule"/>
</dbReference>
<keyword evidence="2 8" id="KW-0808">Transferase</keyword>
<protein>
    <recommendedName>
        <fullName evidence="8">Mitogen-activated protein kinase</fullName>
        <ecNumber evidence="8">2.7.11.24</ecNumber>
    </recommendedName>
</protein>
<dbReference type="Proteomes" id="UP000051952">
    <property type="component" value="Unassembled WGS sequence"/>
</dbReference>
<comment type="cofactor">
    <cofactor evidence="8">
        <name>Mg(2+)</name>
        <dbReference type="ChEBI" id="CHEBI:18420"/>
    </cofactor>
</comment>
<evidence type="ECO:0000313" key="11">
    <source>
        <dbReference type="EMBL" id="CUI14140.1"/>
    </source>
</evidence>
<dbReference type="InterPro" id="IPR050117">
    <property type="entry name" value="MAPK"/>
</dbReference>
<keyword evidence="12" id="KW-1185">Reference proteome</keyword>
<dbReference type="FunFam" id="1.10.510.10:FF:000040">
    <property type="entry name" value="Mitogen-activated protein kinase"/>
    <property type="match status" value="1"/>
</dbReference>
<evidence type="ECO:0000256" key="8">
    <source>
        <dbReference type="RuleBase" id="RU361165"/>
    </source>
</evidence>
<dbReference type="InterPro" id="IPR003527">
    <property type="entry name" value="MAP_kinase_CS"/>
</dbReference>
<evidence type="ECO:0000256" key="6">
    <source>
        <dbReference type="PROSITE-ProRule" id="PRU10141"/>
    </source>
</evidence>
<dbReference type="EMBL" id="CYKH01000544">
    <property type="protein sequence ID" value="CUI14140.1"/>
    <property type="molecule type" value="Genomic_DNA"/>
</dbReference>
<dbReference type="PROSITE" id="PS00107">
    <property type="entry name" value="PROTEIN_KINASE_ATP"/>
    <property type="match status" value="1"/>
</dbReference>
<dbReference type="SUPFAM" id="SSF56112">
    <property type="entry name" value="Protein kinase-like (PK-like)"/>
    <property type="match status" value="1"/>
</dbReference>
<evidence type="ECO:0000259" key="10">
    <source>
        <dbReference type="PROSITE" id="PS50011"/>
    </source>
</evidence>
<sequence length="394" mass="44070">MSAQQQPLKPPVPAPGGKVTYTLQGQKFEIPKHFSVTKVVGAGAYGTVCAAVDGRTKQPVAIKKISRVFDDLTDCKRIARELRVLSFIKHTNLLRLREFVRPNNRDAFADVYIVTDLYDSDLHRIVKSQQPLTDEHLQYFMAQAFRGLHHLHTANILHRDLKPSNILINANCDIVICDFGLARGESSGELTEYVVTRWYRPPELLSLSSHYSTAVDIWSMGLIFAELLFGRTLLPGKDYVAQLTLVVDLLGTPSEEDMECLSEQARKFICAQPTKPARDFRVLFPKASSDGIDLLRQLLQFHPKRRLTTAQIFEHPYLSKFRDAAEEAGAPAKFEANIESNEGTTVAELRTLLWDEIVKQSDEIVLTPRKEGESSTPAEAAVAPAATSNPSEKK</sequence>
<dbReference type="InterPro" id="IPR017441">
    <property type="entry name" value="Protein_kinase_ATP_BS"/>
</dbReference>
<dbReference type="InterPro" id="IPR011009">
    <property type="entry name" value="Kinase-like_dom_sf"/>
</dbReference>
<dbReference type="AlphaFoldDB" id="A0A0S4KHS0"/>
<dbReference type="PROSITE" id="PS01351">
    <property type="entry name" value="MAPK"/>
    <property type="match status" value="1"/>
</dbReference>
<dbReference type="Gene3D" id="1.10.510.10">
    <property type="entry name" value="Transferase(Phosphotransferase) domain 1"/>
    <property type="match status" value="1"/>
</dbReference>
<dbReference type="Gene3D" id="3.30.200.20">
    <property type="entry name" value="Phosphorylase Kinase, domain 1"/>
    <property type="match status" value="1"/>
</dbReference>
<feature type="compositionally biased region" description="Low complexity" evidence="9">
    <location>
        <begin position="374"/>
        <end position="387"/>
    </location>
</feature>
<dbReference type="InterPro" id="IPR008271">
    <property type="entry name" value="Ser/Thr_kinase_AS"/>
</dbReference>
<dbReference type="InterPro" id="IPR000719">
    <property type="entry name" value="Prot_kinase_dom"/>
</dbReference>
<dbReference type="PROSITE" id="PS50011">
    <property type="entry name" value="PROTEIN_KINASE_DOM"/>
    <property type="match status" value="1"/>
</dbReference>
<name>A0A0S4KHS0_BODSA</name>
<evidence type="ECO:0000256" key="2">
    <source>
        <dbReference type="ARBA" id="ARBA00022679"/>
    </source>
</evidence>
<evidence type="ECO:0000256" key="5">
    <source>
        <dbReference type="ARBA" id="ARBA00022840"/>
    </source>
</evidence>
<evidence type="ECO:0000256" key="4">
    <source>
        <dbReference type="ARBA" id="ARBA00022777"/>
    </source>
</evidence>
<evidence type="ECO:0000313" key="12">
    <source>
        <dbReference type="Proteomes" id="UP000051952"/>
    </source>
</evidence>
<evidence type="ECO:0000256" key="1">
    <source>
        <dbReference type="ARBA" id="ARBA00022527"/>
    </source>
</evidence>
<organism evidence="11 12">
    <name type="scientific">Bodo saltans</name>
    <name type="common">Flagellated protozoan</name>
    <dbReference type="NCBI Taxonomy" id="75058"/>
    <lineage>
        <taxon>Eukaryota</taxon>
        <taxon>Discoba</taxon>
        <taxon>Euglenozoa</taxon>
        <taxon>Kinetoplastea</taxon>
        <taxon>Metakinetoplastina</taxon>
        <taxon>Eubodonida</taxon>
        <taxon>Bodonidae</taxon>
        <taxon>Bodo</taxon>
    </lineage>
</organism>
<dbReference type="CDD" id="cd07834">
    <property type="entry name" value="STKc_MAPK"/>
    <property type="match status" value="1"/>
</dbReference>
<gene>
    <name evidence="11" type="ORF">BSAL_71145</name>
</gene>
<dbReference type="OMA" id="SFFDFDY"/>
<dbReference type="VEuPathDB" id="TriTrypDB:BSAL_71145"/>
<comment type="similarity">
    <text evidence="8">Belongs to the protein kinase superfamily. Ser/Thr protein kinase family. MAP kinase subfamily.</text>
</comment>
<keyword evidence="5 6" id="KW-0067">ATP-binding</keyword>
<dbReference type="EC" id="2.7.11.24" evidence="8"/>
<dbReference type="GO" id="GO:0004707">
    <property type="term" value="F:MAP kinase activity"/>
    <property type="evidence" value="ECO:0007669"/>
    <property type="project" value="UniProtKB-EC"/>
</dbReference>
<keyword evidence="3 6" id="KW-0547">Nucleotide-binding</keyword>
<feature type="binding site" evidence="6">
    <location>
        <position position="64"/>
    </location>
    <ligand>
        <name>ATP</name>
        <dbReference type="ChEBI" id="CHEBI:30616"/>
    </ligand>
</feature>
<feature type="domain" description="Protein kinase" evidence="10">
    <location>
        <begin position="34"/>
        <end position="318"/>
    </location>
</feature>
<comment type="activity regulation">
    <text evidence="8">Activated by threonine and tyrosine phosphorylation.</text>
</comment>
<comment type="catalytic activity">
    <reaction evidence="8">
        <text>L-threonyl-[protein] + ATP = O-phospho-L-threonyl-[protein] + ADP + H(+)</text>
        <dbReference type="Rhea" id="RHEA:46608"/>
        <dbReference type="Rhea" id="RHEA-COMP:11060"/>
        <dbReference type="Rhea" id="RHEA-COMP:11605"/>
        <dbReference type="ChEBI" id="CHEBI:15378"/>
        <dbReference type="ChEBI" id="CHEBI:30013"/>
        <dbReference type="ChEBI" id="CHEBI:30616"/>
        <dbReference type="ChEBI" id="CHEBI:61977"/>
        <dbReference type="ChEBI" id="CHEBI:456216"/>
        <dbReference type="EC" id="2.7.11.24"/>
    </reaction>
</comment>
<keyword evidence="1 7" id="KW-0723">Serine/threonine-protein kinase</keyword>
<feature type="region of interest" description="Disordered" evidence="9">
    <location>
        <begin position="367"/>
        <end position="394"/>
    </location>
</feature>
<dbReference type="PROSITE" id="PS00108">
    <property type="entry name" value="PROTEIN_KINASE_ST"/>
    <property type="match status" value="1"/>
</dbReference>
<keyword evidence="4 8" id="KW-0418">Kinase</keyword>